<dbReference type="Pfam" id="PF02780">
    <property type="entry name" value="Transketolase_C"/>
    <property type="match status" value="1"/>
</dbReference>
<comment type="cofactor">
    <cofactor evidence="1">
        <name>thiamine diphosphate</name>
        <dbReference type="ChEBI" id="CHEBI:58937"/>
    </cofactor>
</comment>
<organism evidence="5 6">
    <name type="scientific">Candidatus Beckwithbacteria bacterium GW2011_GWA2_43_10</name>
    <dbReference type="NCBI Taxonomy" id="1618369"/>
    <lineage>
        <taxon>Bacteria</taxon>
        <taxon>Candidatus Beckwithiibacteriota</taxon>
    </lineage>
</organism>
<evidence type="ECO:0000313" key="5">
    <source>
        <dbReference type="EMBL" id="KKS78600.1"/>
    </source>
</evidence>
<dbReference type="Gene3D" id="3.40.50.970">
    <property type="match status" value="1"/>
</dbReference>
<reference evidence="5 6" key="1">
    <citation type="journal article" date="2015" name="Nature">
        <title>rRNA introns, odd ribosomes, and small enigmatic genomes across a large radiation of phyla.</title>
        <authorList>
            <person name="Brown C.T."/>
            <person name="Hug L.A."/>
            <person name="Thomas B.C."/>
            <person name="Sharon I."/>
            <person name="Castelle C.J."/>
            <person name="Singh A."/>
            <person name="Wilkins M.J."/>
            <person name="Williams K.H."/>
            <person name="Banfield J.F."/>
        </authorList>
    </citation>
    <scope>NUCLEOTIDE SEQUENCE [LARGE SCALE GENOMIC DNA]</scope>
</reference>
<dbReference type="Gene3D" id="3.40.50.920">
    <property type="match status" value="1"/>
</dbReference>
<dbReference type="Pfam" id="PF02779">
    <property type="entry name" value="Transket_pyr"/>
    <property type="match status" value="1"/>
</dbReference>
<dbReference type="InterPro" id="IPR005475">
    <property type="entry name" value="Transketolase-like_Pyr-bd"/>
</dbReference>
<dbReference type="AlphaFoldDB" id="A0A0G1BZ35"/>
<evidence type="ECO:0000256" key="2">
    <source>
        <dbReference type="ARBA" id="ARBA00023002"/>
    </source>
</evidence>
<protein>
    <submittedName>
        <fullName evidence="5">Pyruvate dehydrogenase, E1 component, beta subunit</fullName>
    </submittedName>
</protein>
<dbReference type="SUPFAM" id="SSF52518">
    <property type="entry name" value="Thiamin diphosphate-binding fold (THDP-binding)"/>
    <property type="match status" value="1"/>
</dbReference>
<keyword evidence="3" id="KW-0786">Thiamine pyrophosphate</keyword>
<evidence type="ECO:0000256" key="1">
    <source>
        <dbReference type="ARBA" id="ARBA00001964"/>
    </source>
</evidence>
<dbReference type="PANTHER" id="PTHR43257">
    <property type="entry name" value="PYRUVATE DEHYDROGENASE E1 COMPONENT BETA SUBUNIT"/>
    <property type="match status" value="1"/>
</dbReference>
<dbReference type="Proteomes" id="UP000034213">
    <property type="component" value="Unassembled WGS sequence"/>
</dbReference>
<dbReference type="GO" id="GO:0016491">
    <property type="term" value="F:oxidoreductase activity"/>
    <property type="evidence" value="ECO:0007669"/>
    <property type="project" value="UniProtKB-KW"/>
</dbReference>
<keyword evidence="2" id="KW-0560">Oxidoreductase</keyword>
<sequence>MRTLKFKEAIAEALLQTMERDEKVIVLGEGVTDSSGIFGTTLSVASKFPDRVLEMPLSEALITGCGTGMALAGLRPVMVHARNDFLYLAMDQICNHAALWSEMHGGGIKIPWIIRAIVGRGWGNAAQHSQCLHSLFAHIPGLKVVAPSDAKRAKGLLIAAIEDNSPVIFIEHRSLYEREDLVPDSCFPLLPLHEAFLCRQGKSAGVVAHISLIAVSFMVTEALRAAEILEEMGIDSEVVDVSSLKPLDANTICRSVRRTGRAIVLDTGWKSFGVSAEISAIISENCFGDLKKPVVRLALPDAHVPCSPTLERGYYPGVRDIVNTALVLLGRKKMAPKEIGTLAPQFAGPF</sequence>
<dbReference type="SUPFAM" id="SSF52922">
    <property type="entry name" value="TK C-terminal domain-like"/>
    <property type="match status" value="1"/>
</dbReference>
<keyword evidence="5" id="KW-0670">Pyruvate</keyword>
<dbReference type="STRING" id="1618369.UV54_C0058G0001"/>
<dbReference type="CDD" id="cd07036">
    <property type="entry name" value="TPP_PYR_E1-PDHc-beta_like"/>
    <property type="match status" value="1"/>
</dbReference>
<evidence type="ECO:0000313" key="6">
    <source>
        <dbReference type="Proteomes" id="UP000034213"/>
    </source>
</evidence>
<comment type="caution">
    <text evidence="5">The sequence shown here is derived from an EMBL/GenBank/DDBJ whole genome shotgun (WGS) entry which is preliminary data.</text>
</comment>
<gene>
    <name evidence="5" type="ORF">UV54_C0058G0001</name>
</gene>
<name>A0A0G1BZ35_9BACT</name>
<dbReference type="EMBL" id="LCEW01000058">
    <property type="protein sequence ID" value="KKS78600.1"/>
    <property type="molecule type" value="Genomic_DNA"/>
</dbReference>
<dbReference type="InterPro" id="IPR009014">
    <property type="entry name" value="Transketo_C/PFOR_II"/>
</dbReference>
<dbReference type="InterPro" id="IPR033248">
    <property type="entry name" value="Transketolase_C"/>
</dbReference>
<dbReference type="PATRIC" id="fig|1618369.3.peg.720"/>
<dbReference type="InterPro" id="IPR029061">
    <property type="entry name" value="THDP-binding"/>
</dbReference>
<dbReference type="PANTHER" id="PTHR43257:SF2">
    <property type="entry name" value="PYRUVATE DEHYDROGENASE E1 COMPONENT SUBUNIT BETA"/>
    <property type="match status" value="1"/>
</dbReference>
<dbReference type="SMART" id="SM00861">
    <property type="entry name" value="Transket_pyr"/>
    <property type="match status" value="1"/>
</dbReference>
<evidence type="ECO:0000256" key="3">
    <source>
        <dbReference type="ARBA" id="ARBA00023052"/>
    </source>
</evidence>
<proteinExistence type="predicted"/>
<evidence type="ECO:0000259" key="4">
    <source>
        <dbReference type="SMART" id="SM00861"/>
    </source>
</evidence>
<accession>A0A0G1BZ35</accession>
<feature type="domain" description="Transketolase-like pyrimidine-binding" evidence="4">
    <location>
        <begin position="4"/>
        <end position="178"/>
    </location>
</feature>